<dbReference type="Gene3D" id="1.10.10.10">
    <property type="entry name" value="Winged helix-like DNA-binding domain superfamily/Winged helix DNA-binding domain"/>
    <property type="match status" value="1"/>
</dbReference>
<dbReference type="eggNOG" id="COG1695">
    <property type="taxonomic scope" value="Bacteria"/>
</dbReference>
<dbReference type="PANTHER" id="PTHR33169">
    <property type="entry name" value="PADR-FAMILY TRANSCRIPTIONAL REGULATOR"/>
    <property type="match status" value="1"/>
</dbReference>
<dbReference type="Proteomes" id="UP000008229">
    <property type="component" value="Chromosome"/>
</dbReference>
<evidence type="ECO:0000313" key="3">
    <source>
        <dbReference type="Proteomes" id="UP000008229"/>
    </source>
</evidence>
<keyword evidence="3" id="KW-1185">Reference proteome</keyword>
<name>D3F7V7_CONWI</name>
<sequence length="97" mass="11396">MRQFLRGAVQLHILHHAAEEEIDGAWMSEELAHHGHRISPGTLYPTLHRMEADGWLISHEETIEGRHRRRYRATEEGRRVLAETRRALRELADEVLE</sequence>
<evidence type="ECO:0000313" key="2">
    <source>
        <dbReference type="EMBL" id="ADB52851.1"/>
    </source>
</evidence>
<dbReference type="Pfam" id="PF03551">
    <property type="entry name" value="PadR"/>
    <property type="match status" value="1"/>
</dbReference>
<protein>
    <submittedName>
        <fullName evidence="2">Transcriptional regulator, PadR-like family</fullName>
    </submittedName>
</protein>
<organism evidence="2 3">
    <name type="scientific">Conexibacter woesei (strain DSM 14684 / CCUG 47730 / CIP 108061 / JCM 11494 / NBRC 100937 / ID131577)</name>
    <dbReference type="NCBI Taxonomy" id="469383"/>
    <lineage>
        <taxon>Bacteria</taxon>
        <taxon>Bacillati</taxon>
        <taxon>Actinomycetota</taxon>
        <taxon>Thermoleophilia</taxon>
        <taxon>Solirubrobacterales</taxon>
        <taxon>Conexibacteraceae</taxon>
        <taxon>Conexibacter</taxon>
    </lineage>
</organism>
<dbReference type="KEGG" id="cwo:Cwoe_4437"/>
<dbReference type="InterPro" id="IPR005149">
    <property type="entry name" value="Tscrpt_reg_PadR_N"/>
</dbReference>
<evidence type="ECO:0000259" key="1">
    <source>
        <dbReference type="Pfam" id="PF03551"/>
    </source>
</evidence>
<dbReference type="OrthoDB" id="8443918at2"/>
<dbReference type="HOGENOM" id="CLU_063440_3_2_11"/>
<feature type="domain" description="Transcription regulator PadR N-terminal" evidence="1">
    <location>
        <begin position="13"/>
        <end position="83"/>
    </location>
</feature>
<reference evidence="3" key="2">
    <citation type="submission" date="2010-01" db="EMBL/GenBank/DDBJ databases">
        <title>The complete genome of Conexibacter woesei DSM 14684.</title>
        <authorList>
            <consortium name="US DOE Joint Genome Institute (JGI-PGF)"/>
            <person name="Lucas S."/>
            <person name="Copeland A."/>
            <person name="Lapidus A."/>
            <person name="Glavina del Rio T."/>
            <person name="Dalin E."/>
            <person name="Tice H."/>
            <person name="Bruce D."/>
            <person name="Goodwin L."/>
            <person name="Pitluck S."/>
            <person name="Kyrpides N."/>
            <person name="Mavromatis K."/>
            <person name="Ivanova N."/>
            <person name="Mikhailova N."/>
            <person name="Chertkov O."/>
            <person name="Brettin T."/>
            <person name="Detter J.C."/>
            <person name="Han C."/>
            <person name="Larimer F."/>
            <person name="Land M."/>
            <person name="Hauser L."/>
            <person name="Markowitz V."/>
            <person name="Cheng J.-F."/>
            <person name="Hugenholtz P."/>
            <person name="Woyke T."/>
            <person name="Wu D."/>
            <person name="Pukall R."/>
            <person name="Steenblock K."/>
            <person name="Schneider S."/>
            <person name="Klenk H.-P."/>
            <person name="Eisen J.A."/>
        </authorList>
    </citation>
    <scope>NUCLEOTIDE SEQUENCE [LARGE SCALE GENOMIC DNA]</scope>
    <source>
        <strain evidence="3">DSM 14684 / CIP 108061 / JCM 11494 / NBRC 100937 / ID131577</strain>
    </source>
</reference>
<dbReference type="STRING" id="469383.Cwoe_4437"/>
<gene>
    <name evidence="2" type="ordered locus">Cwoe_4437</name>
</gene>
<dbReference type="RefSeq" id="WP_012935902.1">
    <property type="nucleotide sequence ID" value="NC_013739.1"/>
</dbReference>
<dbReference type="PANTHER" id="PTHR33169:SF14">
    <property type="entry name" value="TRANSCRIPTIONAL REGULATOR RV3488"/>
    <property type="match status" value="1"/>
</dbReference>
<dbReference type="InterPro" id="IPR036388">
    <property type="entry name" value="WH-like_DNA-bd_sf"/>
</dbReference>
<proteinExistence type="predicted"/>
<accession>D3F7V7</accession>
<reference evidence="2 3" key="1">
    <citation type="journal article" date="2010" name="Stand. Genomic Sci.">
        <title>Complete genome sequence of Conexibacter woesei type strain (ID131577).</title>
        <authorList>
            <person name="Pukall R."/>
            <person name="Lapidus A."/>
            <person name="Glavina Del Rio T."/>
            <person name="Copeland A."/>
            <person name="Tice H."/>
            <person name="Cheng J.-F."/>
            <person name="Lucas S."/>
            <person name="Chen F."/>
            <person name="Nolan M."/>
            <person name="Bruce D."/>
            <person name="Goodwin L."/>
            <person name="Pitluck S."/>
            <person name="Mavromatis K."/>
            <person name="Ivanova N."/>
            <person name="Ovchinnikova G."/>
            <person name="Pati A."/>
            <person name="Chen A."/>
            <person name="Palaniappan K."/>
            <person name="Land M."/>
            <person name="Hauser L."/>
            <person name="Chang Y.-J."/>
            <person name="Jeffries C.D."/>
            <person name="Chain P."/>
            <person name="Meincke L."/>
            <person name="Sims D."/>
            <person name="Brettin T."/>
            <person name="Detter J.C."/>
            <person name="Rohde M."/>
            <person name="Goeker M."/>
            <person name="Bristow J."/>
            <person name="Eisen J.A."/>
            <person name="Markowitz V."/>
            <person name="Kyrpides N.C."/>
            <person name="Klenk H.-P."/>
            <person name="Hugenholtz P."/>
        </authorList>
    </citation>
    <scope>NUCLEOTIDE SEQUENCE [LARGE SCALE GENOMIC DNA]</scope>
    <source>
        <strain evidence="3">DSM 14684 / CIP 108061 / JCM 11494 / NBRC 100937 / ID131577</strain>
    </source>
</reference>
<dbReference type="SUPFAM" id="SSF46785">
    <property type="entry name" value="Winged helix' DNA-binding domain"/>
    <property type="match status" value="1"/>
</dbReference>
<dbReference type="EMBL" id="CP001854">
    <property type="protein sequence ID" value="ADB52851.1"/>
    <property type="molecule type" value="Genomic_DNA"/>
</dbReference>
<dbReference type="InterPro" id="IPR052509">
    <property type="entry name" value="Metal_resp_DNA-bind_regulator"/>
</dbReference>
<dbReference type="InterPro" id="IPR036390">
    <property type="entry name" value="WH_DNA-bd_sf"/>
</dbReference>
<dbReference type="AlphaFoldDB" id="D3F7V7"/>